<dbReference type="KEGG" id="ahu:A6A40_15930"/>
<accession>A0A2R4VQ71</accession>
<feature type="domain" description="STAS" evidence="1">
    <location>
        <begin position="13"/>
        <end position="107"/>
    </location>
</feature>
<proteinExistence type="predicted"/>
<dbReference type="AlphaFoldDB" id="A0A2R4VQ71"/>
<sequence>MSDSSPQSTVVCEGPATITSVEAICNHLHQALQTASLVEVDCRSVTEVDVCFLQALISARVVAERRGVDLRMRQPLARTLSDALERCGLVAKSGAPRPDQEFWVGKV</sequence>
<dbReference type="RefSeq" id="WP_108546886.1">
    <property type="nucleotide sequence ID" value="NZ_CP028902.1"/>
</dbReference>
<evidence type="ECO:0000313" key="3">
    <source>
        <dbReference type="Proteomes" id="UP000077405"/>
    </source>
</evidence>
<gene>
    <name evidence="2" type="ORF">A6A40_15930</name>
</gene>
<evidence type="ECO:0000259" key="1">
    <source>
        <dbReference type="PROSITE" id="PS50801"/>
    </source>
</evidence>
<dbReference type="InterPro" id="IPR058548">
    <property type="entry name" value="MlaB-like_STAS"/>
</dbReference>
<geneLocation type="plasmid" evidence="2 3">
    <name>pYZ1</name>
</geneLocation>
<dbReference type="InterPro" id="IPR036513">
    <property type="entry name" value="STAS_dom_sf"/>
</dbReference>
<reference evidence="2 3" key="1">
    <citation type="submission" date="2018-04" db="EMBL/GenBank/DDBJ databases">
        <title>Complete genome sequence of the nitrogen-fixing bacterium Azospirillum humicireducens type strain SgZ-5.</title>
        <authorList>
            <person name="Yu Z."/>
        </authorList>
    </citation>
    <scope>NUCLEOTIDE SEQUENCE [LARGE SCALE GENOMIC DNA]</scope>
    <source>
        <strain evidence="2 3">SgZ-5</strain>
        <plasmid evidence="2 3">pYZ1</plasmid>
    </source>
</reference>
<dbReference type="SUPFAM" id="SSF52091">
    <property type="entry name" value="SpoIIaa-like"/>
    <property type="match status" value="1"/>
</dbReference>
<dbReference type="OrthoDB" id="7576888at2"/>
<dbReference type="InterPro" id="IPR002645">
    <property type="entry name" value="STAS_dom"/>
</dbReference>
<protein>
    <recommendedName>
        <fullName evidence="1">STAS domain-containing protein</fullName>
    </recommendedName>
</protein>
<dbReference type="Pfam" id="PF13466">
    <property type="entry name" value="STAS_2"/>
    <property type="match status" value="1"/>
</dbReference>
<keyword evidence="3" id="KW-1185">Reference proteome</keyword>
<dbReference type="PROSITE" id="PS50801">
    <property type="entry name" value="STAS"/>
    <property type="match status" value="1"/>
</dbReference>
<organism evidence="2 3">
    <name type="scientific">Azospirillum humicireducens</name>
    <dbReference type="NCBI Taxonomy" id="1226968"/>
    <lineage>
        <taxon>Bacteria</taxon>
        <taxon>Pseudomonadati</taxon>
        <taxon>Pseudomonadota</taxon>
        <taxon>Alphaproteobacteria</taxon>
        <taxon>Rhodospirillales</taxon>
        <taxon>Azospirillaceae</taxon>
        <taxon>Azospirillum</taxon>
    </lineage>
</organism>
<dbReference type="Proteomes" id="UP000077405">
    <property type="component" value="Plasmid pYZ1"/>
</dbReference>
<dbReference type="Gene3D" id="3.30.750.24">
    <property type="entry name" value="STAS domain"/>
    <property type="match status" value="1"/>
</dbReference>
<name>A0A2R4VQ71_9PROT</name>
<dbReference type="EMBL" id="CP028902">
    <property type="protein sequence ID" value="AWB06576.1"/>
    <property type="molecule type" value="Genomic_DNA"/>
</dbReference>
<evidence type="ECO:0000313" key="2">
    <source>
        <dbReference type="EMBL" id="AWB06576.1"/>
    </source>
</evidence>
<keyword evidence="2" id="KW-0614">Plasmid</keyword>